<protein>
    <submittedName>
        <fullName evidence="2">Uncharacterized protein</fullName>
    </submittedName>
</protein>
<feature type="compositionally biased region" description="Low complexity" evidence="1">
    <location>
        <begin position="638"/>
        <end position="657"/>
    </location>
</feature>
<sequence>MGDERGRGREKSREVANTVYTASPHAPANHSVPLFSPLFCSNRQVRMNEIKFNRNLKELLAELVQDKKGNLNELLRKLHKHGKSSDELAQFEMLLRADESGAADKQDKLKGVSSKDPIIANYASLLTRSGEMMSYRSTKLNQFNDREVEELFKQFNDVLILRNILQSPQNVHDVVSVSTYNHLSDEIILRELEHGNGDAAAHYALTSYAIKHSTNTDIHLRHLTTLKSHPPQSISEFLYKTFSLLLKHHSTPKSGHYNTQILDFQTALVDIWLAYRRPLSLIPVINDLLISAQSLSFLSQSNFRYLFYLNKDTRLTADFAVRAFEIYHQLAHKSRQTDARNVNIQLRTLHNDETINQDTVMDLDGDEVYYQAIYDAIPVLLSQCKVDLAKEVVEVVAVDDKHSFYPKKVYLQALIKAYEAEHDPNATSRETLFGRALELTHTSLALCGDGNDSVPVLKLHARLCDQVLNLSDAINALRGVLKRDPHDWSAWLHMSNLLSATDHSGALSVVRSAIDLSEATSSNNDPLAAETVESVERAHSIMKLLILENVLVETTEGVSTALEGHINLFSYFANQIWKSARFGKAMEEFSFAHPSARLSEKEKEDVGYPLKGSASEGALNQHLKQVQTQQRSNASVMSYNTQTSQTTSSQHSTMSSNNKRKSRLHIPHPHISVSGAVGRFRGKKGGANGGVNGAPQANADAQPNHLDTNKVLPRIRVSSVPDAPAATSSTNTQTTTNNSNSNSNSNSAANTPPKPPVDLSDYETRERTLLAQLWLMSASAFRRLGDDENAAHALHMAEETACDWRVYVELARQCAEHGQYALANTALIKAQFLAGSDGAMQSLSTERAYQMCEYEYAAFLFKLGVERSDKSDKSEKEDDLDVYQDAHTHPLSQDTPLHPNIPTHKRLDAVEGILENLVKSSQLICRQHADAHYMLAMCYKTRNRRHKLKSCLEMALRVDRSVGVLALDAME</sequence>
<evidence type="ECO:0000256" key="1">
    <source>
        <dbReference type="SAM" id="MobiDB-lite"/>
    </source>
</evidence>
<organism evidence="2 3">
    <name type="scientific">Wallemia hederae</name>
    <dbReference type="NCBI Taxonomy" id="1540922"/>
    <lineage>
        <taxon>Eukaryota</taxon>
        <taxon>Fungi</taxon>
        <taxon>Dikarya</taxon>
        <taxon>Basidiomycota</taxon>
        <taxon>Wallemiomycotina</taxon>
        <taxon>Wallemiomycetes</taxon>
        <taxon>Wallemiales</taxon>
        <taxon>Wallemiaceae</taxon>
        <taxon>Wallemia</taxon>
    </lineage>
</organism>
<dbReference type="InterPro" id="IPR011990">
    <property type="entry name" value="TPR-like_helical_dom_sf"/>
</dbReference>
<evidence type="ECO:0000313" key="3">
    <source>
        <dbReference type="Proteomes" id="UP000310189"/>
    </source>
</evidence>
<feature type="compositionally biased region" description="Low complexity" evidence="1">
    <location>
        <begin position="725"/>
        <end position="751"/>
    </location>
</feature>
<dbReference type="EMBL" id="SPNW01000009">
    <property type="protein sequence ID" value="TIA91966.1"/>
    <property type="molecule type" value="Genomic_DNA"/>
</dbReference>
<evidence type="ECO:0000313" key="2">
    <source>
        <dbReference type="EMBL" id="TIA91966.1"/>
    </source>
</evidence>
<dbReference type="Gene3D" id="1.25.40.10">
    <property type="entry name" value="Tetratricopeptide repeat domain"/>
    <property type="match status" value="1"/>
</dbReference>
<dbReference type="OrthoDB" id="29013at2759"/>
<dbReference type="Proteomes" id="UP000310189">
    <property type="component" value="Unassembled WGS sequence"/>
</dbReference>
<feature type="region of interest" description="Disordered" evidence="1">
    <location>
        <begin position="626"/>
        <end position="760"/>
    </location>
</feature>
<gene>
    <name evidence="2" type="ORF">E3P99_00805</name>
</gene>
<feature type="compositionally biased region" description="Polar residues" evidence="1">
    <location>
        <begin position="626"/>
        <end position="637"/>
    </location>
</feature>
<proteinExistence type="predicted"/>
<name>A0A4T0FY33_9BASI</name>
<reference evidence="2 3" key="1">
    <citation type="submission" date="2019-03" db="EMBL/GenBank/DDBJ databases">
        <title>Sequencing 23 genomes of Wallemia ichthyophaga.</title>
        <authorList>
            <person name="Gostincar C."/>
        </authorList>
    </citation>
    <scope>NUCLEOTIDE SEQUENCE [LARGE SCALE GENOMIC DNA]</scope>
    <source>
        <strain evidence="2 3">EXF-5753</strain>
    </source>
</reference>
<comment type="caution">
    <text evidence="2">The sequence shown here is derived from an EMBL/GenBank/DDBJ whole genome shotgun (WGS) entry which is preliminary data.</text>
</comment>
<dbReference type="AlphaFoldDB" id="A0A4T0FY33"/>
<keyword evidence="3" id="KW-1185">Reference proteome</keyword>
<feature type="compositionally biased region" description="Basic residues" evidence="1">
    <location>
        <begin position="658"/>
        <end position="668"/>
    </location>
</feature>
<dbReference type="SUPFAM" id="SSF48452">
    <property type="entry name" value="TPR-like"/>
    <property type="match status" value="1"/>
</dbReference>
<accession>A0A4T0FY33</accession>